<feature type="compositionally biased region" description="Gly residues" evidence="16">
    <location>
        <begin position="97"/>
        <end position="107"/>
    </location>
</feature>
<comment type="caution">
    <text evidence="17">The sequence shown here is derived from an EMBL/GenBank/DDBJ whole genome shotgun (WGS) entry which is preliminary data.</text>
</comment>
<protein>
    <recommendedName>
        <fullName evidence="4 15">Very-long-chain (3R)-3-hydroxyacyl-CoA dehydratase</fullName>
        <ecNumber evidence="4 15">4.2.1.134</ecNumber>
    </recommendedName>
</protein>
<feature type="compositionally biased region" description="Gly residues" evidence="16">
    <location>
        <begin position="59"/>
        <end position="68"/>
    </location>
</feature>
<keyword evidence="12 15" id="KW-0456">Lyase</keyword>
<keyword evidence="18" id="KW-1185">Reference proteome</keyword>
<comment type="pathway">
    <text evidence="2 15">Lipid metabolism; fatty acid biosynthesis.</text>
</comment>
<evidence type="ECO:0000256" key="15">
    <source>
        <dbReference type="RuleBase" id="RU363109"/>
    </source>
</evidence>
<name>A0AA40LU39_CNENI</name>
<dbReference type="EMBL" id="JAULJE010000004">
    <property type="protein sequence ID" value="KAK1343963.1"/>
    <property type="molecule type" value="Genomic_DNA"/>
</dbReference>
<feature type="compositionally biased region" description="Pro residues" evidence="16">
    <location>
        <begin position="12"/>
        <end position="27"/>
    </location>
</feature>
<comment type="catalytic activity">
    <reaction evidence="13">
        <text>(3R)-hydroxyhexadecanoyl-CoA = (2E)-hexadecenoyl-CoA + H2O</text>
        <dbReference type="Rhea" id="RHEA:39159"/>
        <dbReference type="ChEBI" id="CHEBI:15377"/>
        <dbReference type="ChEBI" id="CHEBI:61526"/>
        <dbReference type="ChEBI" id="CHEBI:74278"/>
    </reaction>
    <physiologicalReaction direction="left-to-right" evidence="13">
        <dbReference type="Rhea" id="RHEA:39160"/>
    </physiologicalReaction>
</comment>
<dbReference type="GO" id="GO:0042761">
    <property type="term" value="P:very long-chain fatty acid biosynthetic process"/>
    <property type="evidence" value="ECO:0007669"/>
    <property type="project" value="TreeGrafter"/>
</dbReference>
<evidence type="ECO:0000256" key="12">
    <source>
        <dbReference type="ARBA" id="ARBA00023239"/>
    </source>
</evidence>
<evidence type="ECO:0000256" key="9">
    <source>
        <dbReference type="ARBA" id="ARBA00023098"/>
    </source>
</evidence>
<feature type="compositionally biased region" description="Low complexity" evidence="16">
    <location>
        <begin position="1"/>
        <end position="11"/>
    </location>
</feature>
<comment type="catalytic activity">
    <reaction evidence="14">
        <text>a very-long-chain (3R)-3-hydroxyacyl-CoA = a very-long-chain (2E)-enoyl-CoA + H2O</text>
        <dbReference type="Rhea" id="RHEA:45812"/>
        <dbReference type="ChEBI" id="CHEBI:15377"/>
        <dbReference type="ChEBI" id="CHEBI:83728"/>
        <dbReference type="ChEBI" id="CHEBI:85440"/>
        <dbReference type="EC" id="4.2.1.134"/>
    </reaction>
    <physiologicalReaction direction="left-to-right" evidence="14">
        <dbReference type="Rhea" id="RHEA:45813"/>
    </physiologicalReaction>
</comment>
<keyword evidence="7 15" id="KW-0276">Fatty acid metabolism</keyword>
<evidence type="ECO:0000256" key="4">
    <source>
        <dbReference type="ARBA" id="ARBA00013122"/>
    </source>
</evidence>
<dbReference type="EC" id="4.2.1.134" evidence="4 15"/>
<reference evidence="17" key="1">
    <citation type="submission" date="2023-06" db="EMBL/GenBank/DDBJ databases">
        <title>Reference genome for the Northern bat (Eptesicus nilssonii), a most northern bat species.</title>
        <authorList>
            <person name="Laine V.N."/>
            <person name="Pulliainen A.T."/>
            <person name="Lilley T.M."/>
        </authorList>
    </citation>
    <scope>NUCLEOTIDE SEQUENCE</scope>
    <source>
        <strain evidence="17">BLF_Eptnil</strain>
        <tissue evidence="17">Kidney</tissue>
    </source>
</reference>
<evidence type="ECO:0000256" key="8">
    <source>
        <dbReference type="ARBA" id="ARBA00022989"/>
    </source>
</evidence>
<evidence type="ECO:0000313" key="18">
    <source>
        <dbReference type="Proteomes" id="UP001177744"/>
    </source>
</evidence>
<keyword evidence="5 15" id="KW-0444">Lipid biosynthesis</keyword>
<evidence type="ECO:0000256" key="6">
    <source>
        <dbReference type="ARBA" id="ARBA00022692"/>
    </source>
</evidence>
<evidence type="ECO:0000256" key="10">
    <source>
        <dbReference type="ARBA" id="ARBA00023136"/>
    </source>
</evidence>
<evidence type="ECO:0000256" key="14">
    <source>
        <dbReference type="ARBA" id="ARBA00023727"/>
    </source>
</evidence>
<evidence type="ECO:0000256" key="7">
    <source>
        <dbReference type="ARBA" id="ARBA00022832"/>
    </source>
</evidence>
<gene>
    <name evidence="17" type="ORF">QTO34_014520</name>
</gene>
<dbReference type="PANTHER" id="PTHR11035">
    <property type="entry name" value="VERY-LONG-CHAIN (3R)-3-HYDROXYACYL-COA DEHYDRATASE"/>
    <property type="match status" value="1"/>
</dbReference>
<sequence>MAAAVGAVPGSAPRPQPRPPPLPPPPRWAEAGRAVVLSLRASSGHLTWRQRRRLQRPRGMGGRRGGPGRGRRGQRRAEEEGPGAFGHGVPGHLQCGDDGGVRLGLGEAGSEPGRRGALRRAERPGPAHRARRSLAARDPAPGRRGLPSAKRPGAAPTPAWAGAQRVPRQRVRPELEFGAPTGRGAGCPGAGPWASEARWAGHLQVWGAVCRATLRRREPGRPGADGELFPPRGWRELRLPSAEWPGVGQDACIIAMATTHAFRIAPAALGLWATGITAQSEARITAGECSGSGRSLSHLSSSAKDVRLTDFTLCNRRQRLRDQPPGPASAVRQPSCDGHLVMTRGPELTPHPVAELPPWLQYRVKTVSFCLLLPGQVTEIIRYSFYTFSLLNHLPYLIKWARYTLFIVLYPMGVSGELLTIYAALPFVRQAGLYSISLPNKYNFSFDYYAFLILIMISYIPPQDGSPDLLQILCLRAPWAPRIRCSSTPRRLSPALHRTAQSLVLTLYFHMIHQRRKVLSHTEEHKKFE</sequence>
<dbReference type="InterPro" id="IPR007482">
    <property type="entry name" value="Tyr_Pase-like_PTPLA"/>
</dbReference>
<evidence type="ECO:0000256" key="3">
    <source>
        <dbReference type="ARBA" id="ARBA00007811"/>
    </source>
</evidence>
<keyword evidence="8" id="KW-1133">Transmembrane helix</keyword>
<evidence type="ECO:0000256" key="5">
    <source>
        <dbReference type="ARBA" id="ARBA00022516"/>
    </source>
</evidence>
<feature type="compositionally biased region" description="Low complexity" evidence="16">
    <location>
        <begin position="152"/>
        <end position="163"/>
    </location>
</feature>
<keyword evidence="11 15" id="KW-0275">Fatty acid biosynthesis</keyword>
<dbReference type="PANTHER" id="PTHR11035:SF17">
    <property type="entry name" value="VERY-LONG-CHAIN (3R)-3-HYDROXYACYL-COA DEHYDRATASE 2"/>
    <property type="match status" value="1"/>
</dbReference>
<keyword evidence="10 15" id="KW-0472">Membrane</keyword>
<dbReference type="Proteomes" id="UP001177744">
    <property type="component" value="Unassembled WGS sequence"/>
</dbReference>
<dbReference type="GO" id="GO:0102158">
    <property type="term" value="F:very-long-chain (3R)-3-hydroxyacyl-CoA dehydratase activity"/>
    <property type="evidence" value="ECO:0007669"/>
    <property type="project" value="UniProtKB-EC"/>
</dbReference>
<dbReference type="GO" id="GO:0005789">
    <property type="term" value="C:endoplasmic reticulum membrane"/>
    <property type="evidence" value="ECO:0007669"/>
    <property type="project" value="UniProtKB-SubCell"/>
</dbReference>
<dbReference type="AlphaFoldDB" id="A0AA40LU39"/>
<keyword evidence="6" id="KW-0812">Transmembrane</keyword>
<dbReference type="GO" id="GO:0030497">
    <property type="term" value="P:fatty acid elongation"/>
    <property type="evidence" value="ECO:0007669"/>
    <property type="project" value="TreeGrafter"/>
</dbReference>
<keyword evidence="15" id="KW-0256">Endoplasmic reticulum</keyword>
<keyword evidence="9 15" id="KW-0443">Lipid metabolism</keyword>
<organism evidence="17 18">
    <name type="scientific">Cnephaeus nilssonii</name>
    <name type="common">Northern bat</name>
    <name type="synonym">Eptesicus nilssonii</name>
    <dbReference type="NCBI Taxonomy" id="3371016"/>
    <lineage>
        <taxon>Eukaryota</taxon>
        <taxon>Metazoa</taxon>
        <taxon>Chordata</taxon>
        <taxon>Craniata</taxon>
        <taxon>Vertebrata</taxon>
        <taxon>Euteleostomi</taxon>
        <taxon>Mammalia</taxon>
        <taxon>Eutheria</taxon>
        <taxon>Laurasiatheria</taxon>
        <taxon>Chiroptera</taxon>
        <taxon>Yangochiroptera</taxon>
        <taxon>Vespertilionidae</taxon>
        <taxon>Cnephaeus</taxon>
    </lineage>
</organism>
<accession>A0AA40LU39</accession>
<evidence type="ECO:0000256" key="13">
    <source>
        <dbReference type="ARBA" id="ARBA00023688"/>
    </source>
</evidence>
<comment type="similarity">
    <text evidence="3 15">Belongs to the very long-chain fatty acids dehydratase HACD family.</text>
</comment>
<evidence type="ECO:0000313" key="17">
    <source>
        <dbReference type="EMBL" id="KAK1343963.1"/>
    </source>
</evidence>
<evidence type="ECO:0000256" key="2">
    <source>
        <dbReference type="ARBA" id="ARBA00005194"/>
    </source>
</evidence>
<evidence type="ECO:0000256" key="11">
    <source>
        <dbReference type="ARBA" id="ARBA00023160"/>
    </source>
</evidence>
<dbReference type="GO" id="GO:0030148">
    <property type="term" value="P:sphingolipid biosynthetic process"/>
    <property type="evidence" value="ECO:0007669"/>
    <property type="project" value="TreeGrafter"/>
</dbReference>
<comment type="function">
    <text evidence="15">Catalyzes the third of the four reactions of the long-chain fatty acids elongation cycle. This endoplasmic reticulum-bound enzymatic process, allows the addition of two carbons to the chain of long- and very long-chain fatty acids/VLCFAs per cycle. This enzyme catalyzes the dehydration of the 3-hydroxyacyl-CoA intermediate into trans-2,3-enoyl-CoA, within each cycle of fatty acid elongation. Thereby, it participates to the production of VLCFAs of different chain lengths that are involved in multiple biological processes as precursors of membrane lipids and lipid mediators.</text>
</comment>
<evidence type="ECO:0000256" key="16">
    <source>
        <dbReference type="SAM" id="MobiDB-lite"/>
    </source>
</evidence>
<dbReference type="Pfam" id="PF04387">
    <property type="entry name" value="PTPLA"/>
    <property type="match status" value="1"/>
</dbReference>
<proteinExistence type="inferred from homology"/>
<evidence type="ECO:0000256" key="1">
    <source>
        <dbReference type="ARBA" id="ARBA00004141"/>
    </source>
</evidence>
<comment type="subcellular location">
    <subcellularLocation>
        <location evidence="15">Endoplasmic reticulum membrane</location>
        <topology evidence="15">Multi-pass membrane protein</topology>
    </subcellularLocation>
    <subcellularLocation>
        <location evidence="1">Membrane</location>
        <topology evidence="1">Multi-pass membrane protein</topology>
    </subcellularLocation>
</comment>
<feature type="region of interest" description="Disordered" evidence="16">
    <location>
        <begin position="1"/>
        <end position="171"/>
    </location>
</feature>